<gene>
    <name evidence="3" type="ORF">N0B31_15005</name>
</gene>
<dbReference type="GeneID" id="74943757"/>
<protein>
    <submittedName>
        <fullName evidence="3">Ester cyclase</fullName>
    </submittedName>
</protein>
<reference evidence="3" key="1">
    <citation type="submission" date="2022-09" db="EMBL/GenBank/DDBJ databases">
        <title>Diverse halophilic archaea isolated from saline environments.</title>
        <authorList>
            <person name="Cui H.-L."/>
        </authorList>
    </citation>
    <scope>NUCLEOTIDE SEQUENCE</scope>
    <source>
        <strain evidence="3">ZS-35-S2</strain>
    </source>
</reference>
<evidence type="ECO:0000313" key="3">
    <source>
        <dbReference type="EMBL" id="UWM53443.1"/>
    </source>
</evidence>
<dbReference type="KEGG" id="ssai:N0B31_15005"/>
<dbReference type="RefSeq" id="WP_260592437.1">
    <property type="nucleotide sequence ID" value="NZ_CP104003.1"/>
</dbReference>
<dbReference type="AlphaFoldDB" id="A0A9E7R0R7"/>
<organism evidence="3 4">
    <name type="scientific">Salinirubellus salinus</name>
    <dbReference type="NCBI Taxonomy" id="1364945"/>
    <lineage>
        <taxon>Archaea</taxon>
        <taxon>Methanobacteriati</taxon>
        <taxon>Methanobacteriota</taxon>
        <taxon>Stenosarchaea group</taxon>
        <taxon>Halobacteria</taxon>
        <taxon>Halobacteriales</taxon>
        <taxon>Natronomonadaceae</taxon>
        <taxon>Salinirubellus</taxon>
    </lineage>
</organism>
<dbReference type="Gene3D" id="3.10.450.50">
    <property type="match status" value="1"/>
</dbReference>
<evidence type="ECO:0000256" key="1">
    <source>
        <dbReference type="SAM" id="MobiDB-lite"/>
    </source>
</evidence>
<evidence type="ECO:0000259" key="2">
    <source>
        <dbReference type="Pfam" id="PF12680"/>
    </source>
</evidence>
<proteinExistence type="predicted"/>
<name>A0A9E7R0R7_9EURY</name>
<dbReference type="InterPro" id="IPR032710">
    <property type="entry name" value="NTF2-like_dom_sf"/>
</dbReference>
<feature type="compositionally biased region" description="Basic and acidic residues" evidence="1">
    <location>
        <begin position="7"/>
        <end position="27"/>
    </location>
</feature>
<evidence type="ECO:0000313" key="4">
    <source>
        <dbReference type="Proteomes" id="UP001057580"/>
    </source>
</evidence>
<feature type="region of interest" description="Disordered" evidence="1">
    <location>
        <begin position="1"/>
        <end position="27"/>
    </location>
</feature>
<sequence length="131" mass="14716">MSETDVESEHVQILRESIEKHNDPDRRDEYLEDYSEDLALHGADADGLEELEAFYQTVWQAIPDLEVTIERAIADGDEVAVRYSWSGTHAATGEEVSLDSGLTWYRFEDGEIAERWVASGTGGAIRDIVEP</sequence>
<dbReference type="Proteomes" id="UP001057580">
    <property type="component" value="Chromosome"/>
</dbReference>
<dbReference type="Pfam" id="PF12680">
    <property type="entry name" value="SnoaL_2"/>
    <property type="match status" value="1"/>
</dbReference>
<keyword evidence="4" id="KW-1185">Reference proteome</keyword>
<accession>A0A9E7R0R7</accession>
<dbReference type="SUPFAM" id="SSF54427">
    <property type="entry name" value="NTF2-like"/>
    <property type="match status" value="1"/>
</dbReference>
<dbReference type="InterPro" id="IPR037401">
    <property type="entry name" value="SnoaL-like"/>
</dbReference>
<feature type="domain" description="SnoaL-like" evidence="2">
    <location>
        <begin position="28"/>
        <end position="114"/>
    </location>
</feature>
<dbReference type="EMBL" id="CP104003">
    <property type="protein sequence ID" value="UWM53443.1"/>
    <property type="molecule type" value="Genomic_DNA"/>
</dbReference>